<evidence type="ECO:0000256" key="9">
    <source>
        <dbReference type="RuleBase" id="RU361166"/>
    </source>
</evidence>
<dbReference type="PROSITE" id="PS00592">
    <property type="entry name" value="GH9_2"/>
    <property type="match status" value="1"/>
</dbReference>
<dbReference type="InterPro" id="IPR012341">
    <property type="entry name" value="6hp_glycosidase-like_sf"/>
</dbReference>
<keyword evidence="6 8" id="KW-0326">Glycosidase</keyword>
<evidence type="ECO:0000256" key="1">
    <source>
        <dbReference type="ARBA" id="ARBA00000966"/>
    </source>
</evidence>
<keyword evidence="7 8" id="KW-0624">Polysaccharide degradation</keyword>
<feature type="domain" description="Glycoside hydrolase family 9" evidence="11">
    <location>
        <begin position="32"/>
        <end position="498"/>
    </location>
</feature>
<dbReference type="EC" id="3.2.1.4" evidence="9"/>
<keyword evidence="3 8" id="KW-0378">Hydrolase</keyword>
<evidence type="ECO:0000256" key="10">
    <source>
        <dbReference type="SAM" id="Phobius"/>
    </source>
</evidence>
<evidence type="ECO:0000256" key="8">
    <source>
        <dbReference type="PROSITE-ProRule" id="PRU10059"/>
    </source>
</evidence>
<keyword evidence="10" id="KW-0812">Transmembrane</keyword>
<comment type="catalytic activity">
    <reaction evidence="1 9">
        <text>Endohydrolysis of (1-&gt;4)-beta-D-glucosidic linkages in cellulose, lichenin and cereal beta-D-glucans.</text>
        <dbReference type="EC" id="3.2.1.4"/>
    </reaction>
</comment>
<dbReference type="GO" id="GO:0030245">
    <property type="term" value="P:cellulose catabolic process"/>
    <property type="evidence" value="ECO:0007669"/>
    <property type="project" value="UniProtKB-KW"/>
</dbReference>
<dbReference type="InterPro" id="IPR001701">
    <property type="entry name" value="Glyco_hydro_9"/>
</dbReference>
<comment type="similarity">
    <text evidence="2 8 9">Belongs to the glycosyl hydrolase 9 (cellulase E) family.</text>
</comment>
<protein>
    <recommendedName>
        <fullName evidence="9">Endoglucanase</fullName>
        <ecNumber evidence="9">3.2.1.4</ecNumber>
    </recommendedName>
</protein>
<dbReference type="EMBL" id="JARBHA010000016">
    <property type="protein sequence ID" value="KAJ9679015.1"/>
    <property type="molecule type" value="Genomic_DNA"/>
</dbReference>
<reference evidence="12 13" key="1">
    <citation type="journal article" date="2023" name="BMC Biotechnol.">
        <title>Vitis rotundifolia cv Carlos genome sequencing.</title>
        <authorList>
            <person name="Huff M."/>
            <person name="Hulse-Kemp A."/>
            <person name="Scheffler B."/>
            <person name="Youngblood R."/>
            <person name="Simpson S."/>
            <person name="Babiker E."/>
            <person name="Staton M."/>
        </authorList>
    </citation>
    <scope>NUCLEOTIDE SEQUENCE [LARGE SCALE GENOMIC DNA]</scope>
    <source>
        <tissue evidence="12">Leaf</tissue>
    </source>
</reference>
<feature type="active site" evidence="8">
    <location>
        <position position="425"/>
    </location>
</feature>
<name>A0AA39DCW7_VITRO</name>
<evidence type="ECO:0000256" key="7">
    <source>
        <dbReference type="ARBA" id="ARBA00023326"/>
    </source>
</evidence>
<evidence type="ECO:0000313" key="12">
    <source>
        <dbReference type="EMBL" id="KAJ9679015.1"/>
    </source>
</evidence>
<evidence type="ECO:0000259" key="11">
    <source>
        <dbReference type="Pfam" id="PF00759"/>
    </source>
</evidence>
<keyword evidence="5 8" id="KW-0119">Carbohydrate metabolism</keyword>
<dbReference type="FunFam" id="1.50.10.10:FF:000020">
    <property type="entry name" value="Endoglucanase"/>
    <property type="match status" value="1"/>
</dbReference>
<evidence type="ECO:0000256" key="3">
    <source>
        <dbReference type="ARBA" id="ARBA00022801"/>
    </source>
</evidence>
<proteinExistence type="inferred from homology"/>
<dbReference type="SUPFAM" id="SSF48208">
    <property type="entry name" value="Six-hairpin glycosidases"/>
    <property type="match status" value="1"/>
</dbReference>
<dbReference type="InterPro" id="IPR008928">
    <property type="entry name" value="6-hairpin_glycosidase_sf"/>
</dbReference>
<gene>
    <name evidence="12" type="ORF">PVL29_021049</name>
</gene>
<evidence type="ECO:0000256" key="6">
    <source>
        <dbReference type="ARBA" id="ARBA00023295"/>
    </source>
</evidence>
<evidence type="ECO:0000256" key="5">
    <source>
        <dbReference type="ARBA" id="ARBA00023277"/>
    </source>
</evidence>
<dbReference type="InterPro" id="IPR018221">
    <property type="entry name" value="Glyco_hydro_9_His_AS"/>
</dbReference>
<organism evidence="12 13">
    <name type="scientific">Vitis rotundifolia</name>
    <name type="common">Muscadine grape</name>
    <dbReference type="NCBI Taxonomy" id="103349"/>
    <lineage>
        <taxon>Eukaryota</taxon>
        <taxon>Viridiplantae</taxon>
        <taxon>Streptophyta</taxon>
        <taxon>Embryophyta</taxon>
        <taxon>Tracheophyta</taxon>
        <taxon>Spermatophyta</taxon>
        <taxon>Magnoliopsida</taxon>
        <taxon>eudicotyledons</taxon>
        <taxon>Gunneridae</taxon>
        <taxon>Pentapetalae</taxon>
        <taxon>rosids</taxon>
        <taxon>Vitales</taxon>
        <taxon>Vitaceae</taxon>
        <taxon>Viteae</taxon>
        <taxon>Vitis</taxon>
    </lineage>
</organism>
<comment type="caution">
    <text evidence="12">The sequence shown here is derived from an EMBL/GenBank/DDBJ whole genome shotgun (WGS) entry which is preliminary data.</text>
</comment>
<sequence length="507" mass="55634">MDGGNVRVQLRVLMVVIGMMMMVVGRVTSQDYEDALTKSILFFEGQRSGRLPPSQRMTWRKDSALNDGTGSNVDLVGGYYDAGDNVKFNFPMAFTTTLLAWSVLEFGQFMGSDLQHALDAIRWGTDYFLKATSIPGTVFAIVGDPYGDHSCWQRPEDMDTPRTSYAVTTTNPGSEVSAEMAAALAASSMALQASDAQYSLTLLNRAAMVFDFADMYRGSYNDVFGALVCPYYYCDGSGYADELIWAAAWLYKATNNQSYWDYVLKHINNLPQYIKRMDTDGMPVSGGSFAEFGWDSKHAGINILVSKLVIDRQLNPSPFVLNADKFACSILPESPTKSVAYSPGGLLFKPGSCNMQHVTALSFLLLVYSHYSNDAQRGIQCDNFAVSPSRLVQIAQSQVDYILGKNPLGMSYMVGYGNSFPQRIHHRASSLPSMDAYPAHIDCQGGSQYFETENPNQNLLIGAVVGGPAADDSYVDFRTDVSQSEPITYINAPLVGALAYFKAFPSS</sequence>
<feature type="transmembrane region" description="Helical" evidence="10">
    <location>
        <begin position="12"/>
        <end position="29"/>
    </location>
</feature>
<dbReference type="Pfam" id="PF00759">
    <property type="entry name" value="Glyco_hydro_9"/>
    <property type="match status" value="1"/>
</dbReference>
<dbReference type="PANTHER" id="PTHR22298">
    <property type="entry name" value="ENDO-1,4-BETA-GLUCANASE"/>
    <property type="match status" value="1"/>
</dbReference>
<accession>A0AA39DCW7</accession>
<dbReference type="GO" id="GO:0008810">
    <property type="term" value="F:cellulase activity"/>
    <property type="evidence" value="ECO:0007669"/>
    <property type="project" value="UniProtKB-EC"/>
</dbReference>
<evidence type="ECO:0000313" key="13">
    <source>
        <dbReference type="Proteomes" id="UP001168098"/>
    </source>
</evidence>
<keyword evidence="13" id="KW-1185">Reference proteome</keyword>
<evidence type="ECO:0000256" key="2">
    <source>
        <dbReference type="ARBA" id="ARBA00007072"/>
    </source>
</evidence>
<dbReference type="AlphaFoldDB" id="A0AA39DCW7"/>
<dbReference type="Proteomes" id="UP001168098">
    <property type="component" value="Unassembled WGS sequence"/>
</dbReference>
<keyword evidence="10" id="KW-1133">Transmembrane helix</keyword>
<keyword evidence="4 9" id="KW-0136">Cellulose degradation</keyword>
<dbReference type="Gene3D" id="1.50.10.10">
    <property type="match status" value="1"/>
</dbReference>
<evidence type="ECO:0000256" key="4">
    <source>
        <dbReference type="ARBA" id="ARBA00023001"/>
    </source>
</evidence>
<keyword evidence="10" id="KW-0472">Membrane</keyword>